<dbReference type="AlphaFoldDB" id="A0AAV1ZWZ3"/>
<dbReference type="EMBL" id="CAXIEN010000092">
    <property type="protein sequence ID" value="CAL1276309.1"/>
    <property type="molecule type" value="Genomic_DNA"/>
</dbReference>
<evidence type="ECO:0000313" key="3">
    <source>
        <dbReference type="EMBL" id="CAL1276309.1"/>
    </source>
</evidence>
<dbReference type="InterPro" id="IPR000210">
    <property type="entry name" value="BTB/POZ_dom"/>
</dbReference>
<accession>A0AAV1ZWZ3</accession>
<dbReference type="CDD" id="cd18186">
    <property type="entry name" value="BTB_POZ_ZBTB_KLHL-like"/>
    <property type="match status" value="1"/>
</dbReference>
<dbReference type="Gene3D" id="2.60.210.10">
    <property type="entry name" value="Apoptosis, Tumor Necrosis Factor Receptor Associated Protein 2, Chain A"/>
    <property type="match status" value="1"/>
</dbReference>
<dbReference type="SUPFAM" id="SSF54695">
    <property type="entry name" value="POZ domain"/>
    <property type="match status" value="1"/>
</dbReference>
<reference evidence="3 4" key="1">
    <citation type="submission" date="2024-04" db="EMBL/GenBank/DDBJ databases">
        <authorList>
            <person name="Rising A."/>
            <person name="Reimegard J."/>
            <person name="Sonavane S."/>
            <person name="Akerstrom W."/>
            <person name="Nylinder S."/>
            <person name="Hedman E."/>
            <person name="Kallberg Y."/>
        </authorList>
    </citation>
    <scope>NUCLEOTIDE SEQUENCE [LARGE SCALE GENOMIC DNA]</scope>
</reference>
<evidence type="ECO:0000259" key="1">
    <source>
        <dbReference type="PROSITE" id="PS50097"/>
    </source>
</evidence>
<keyword evidence="4" id="KW-1185">Reference proteome</keyword>
<dbReference type="InterPro" id="IPR011333">
    <property type="entry name" value="SKP1/BTB/POZ_sf"/>
</dbReference>
<dbReference type="Pfam" id="PF00651">
    <property type="entry name" value="BTB"/>
    <property type="match status" value="1"/>
</dbReference>
<gene>
    <name evidence="3" type="ORF">LARSCL_LOCUS8564</name>
</gene>
<dbReference type="PROSITE" id="PS50144">
    <property type="entry name" value="MATH"/>
    <property type="match status" value="1"/>
</dbReference>
<dbReference type="InterPro" id="IPR008974">
    <property type="entry name" value="TRAF-like"/>
</dbReference>
<dbReference type="Gene3D" id="3.30.710.10">
    <property type="entry name" value="Potassium Channel Kv1.1, Chain A"/>
    <property type="match status" value="1"/>
</dbReference>
<organism evidence="3 4">
    <name type="scientific">Larinioides sclopetarius</name>
    <dbReference type="NCBI Taxonomy" id="280406"/>
    <lineage>
        <taxon>Eukaryota</taxon>
        <taxon>Metazoa</taxon>
        <taxon>Ecdysozoa</taxon>
        <taxon>Arthropoda</taxon>
        <taxon>Chelicerata</taxon>
        <taxon>Arachnida</taxon>
        <taxon>Araneae</taxon>
        <taxon>Araneomorphae</taxon>
        <taxon>Entelegynae</taxon>
        <taxon>Araneoidea</taxon>
        <taxon>Araneidae</taxon>
        <taxon>Larinioides</taxon>
    </lineage>
</organism>
<dbReference type="Pfam" id="PF22486">
    <property type="entry name" value="MATH_2"/>
    <property type="match status" value="1"/>
</dbReference>
<dbReference type="PROSITE" id="PS50097">
    <property type="entry name" value="BTB"/>
    <property type="match status" value="1"/>
</dbReference>
<dbReference type="SMART" id="SM00225">
    <property type="entry name" value="BTB"/>
    <property type="match status" value="1"/>
</dbReference>
<sequence length="533" mass="61900">MAEAKENSKPLNEFLYTWRIENITLWWQKTGEKFKSPTFEVDWLPKSSFSLCLYPKGTKGNEDYLSYFLTEEDQVVTANKGFKINLYLLAVDGSKVEPESSEGFHSMKKYGMLGCSHFMSWETLMDNKSDYIPDEILTVCCRIWSEIKSDLKENNPTEVVACSDQSFARTQIKKEVIAKQMVIDSIALEEQRAYVSKHQNLNSTLEEQKIGEIKSILQDYPIATFYASFGEISGHRSLTIDIDVKRINQIKMAIFELMLIDEKKRRIFWMDRYSWNDITEFRTIVLSSHFPQNSEQYASHEMFVENFLFLACQFTFTTGFVVEKREKNDYGTNLNNLLPRYFPSSDVQTVPCPTLEDALLSMYEDDMFYDVTIENDTSSLSAHKIVLYSRSIKFEALLKSLEETSPQVIKVEDDTETIIRMLNFLYTDKISDINWEIATNLYSAALKYGIGLLKHKCCNFINANLDKSKVIEILLLAKTHNDVELIASARNFIMENRTDVYASDEWDNFRKSHPDFAVEIMLSNFSRINFSDY</sequence>
<dbReference type="InterPro" id="IPR002083">
    <property type="entry name" value="MATH/TRAF_dom"/>
</dbReference>
<protein>
    <submittedName>
        <fullName evidence="3">Uncharacterized protein</fullName>
    </submittedName>
</protein>
<feature type="domain" description="MATH" evidence="2">
    <location>
        <begin position="13"/>
        <end position="143"/>
    </location>
</feature>
<dbReference type="SUPFAM" id="SSF49599">
    <property type="entry name" value="TRAF domain-like"/>
    <property type="match status" value="1"/>
</dbReference>
<dbReference type="PANTHER" id="PTHR24413">
    <property type="entry name" value="SPECKLE-TYPE POZ PROTEIN"/>
    <property type="match status" value="1"/>
</dbReference>
<dbReference type="CDD" id="cd00121">
    <property type="entry name" value="MATH"/>
    <property type="match status" value="1"/>
</dbReference>
<comment type="caution">
    <text evidence="3">The sequence shown here is derived from an EMBL/GenBank/DDBJ whole genome shotgun (WGS) entry which is preliminary data.</text>
</comment>
<feature type="domain" description="BTB" evidence="1">
    <location>
        <begin position="369"/>
        <end position="434"/>
    </location>
</feature>
<dbReference type="Proteomes" id="UP001497382">
    <property type="component" value="Unassembled WGS sequence"/>
</dbReference>
<evidence type="ECO:0000313" key="4">
    <source>
        <dbReference type="Proteomes" id="UP001497382"/>
    </source>
</evidence>
<dbReference type="Gene3D" id="1.25.40.420">
    <property type="match status" value="1"/>
</dbReference>
<name>A0AAV1ZWZ3_9ARAC</name>
<evidence type="ECO:0000259" key="2">
    <source>
        <dbReference type="PROSITE" id="PS50144"/>
    </source>
</evidence>
<proteinExistence type="predicted"/>
<dbReference type="GO" id="GO:0030163">
    <property type="term" value="P:protein catabolic process"/>
    <property type="evidence" value="ECO:0007669"/>
    <property type="project" value="UniProtKB-ARBA"/>
</dbReference>